<organism evidence="7 8">
    <name type="scientific">Methanocella arvoryzae (strain DSM 22066 / NBRC 105507 / MRE50)</name>
    <dbReference type="NCBI Taxonomy" id="351160"/>
    <lineage>
        <taxon>Archaea</taxon>
        <taxon>Methanobacteriati</taxon>
        <taxon>Methanobacteriota</taxon>
        <taxon>Stenosarchaea group</taxon>
        <taxon>Methanomicrobia</taxon>
        <taxon>Methanocellales</taxon>
        <taxon>Methanocellaceae</taxon>
        <taxon>Methanocella</taxon>
    </lineage>
</organism>
<dbReference type="GO" id="GO:0005829">
    <property type="term" value="C:cytosol"/>
    <property type="evidence" value="ECO:0007669"/>
    <property type="project" value="TreeGrafter"/>
</dbReference>
<dbReference type="SUPFAM" id="SSF56784">
    <property type="entry name" value="HAD-like"/>
    <property type="match status" value="1"/>
</dbReference>
<evidence type="ECO:0000256" key="5">
    <source>
        <dbReference type="HAMAP-Rule" id="MF_01419"/>
    </source>
</evidence>
<evidence type="ECO:0000256" key="3">
    <source>
        <dbReference type="ARBA" id="ARBA00022842"/>
    </source>
</evidence>
<dbReference type="InterPro" id="IPR006382">
    <property type="entry name" value="PGPase"/>
</dbReference>
<dbReference type="NCBIfam" id="TIGR01487">
    <property type="entry name" value="Pglycolate_arch"/>
    <property type="match status" value="1"/>
</dbReference>
<accession>Q0W5P8</accession>
<proteinExistence type="inferred from homology"/>
<dbReference type="STRING" id="351160.RCIX953"/>
<dbReference type="NCBIfam" id="TIGR01482">
    <property type="entry name" value="SPP-subfamily"/>
    <property type="match status" value="1"/>
</dbReference>
<keyword evidence="4 5" id="KW-0119">Carbohydrate metabolism</keyword>
<dbReference type="Gene3D" id="3.40.50.1000">
    <property type="entry name" value="HAD superfamily/HAD-like"/>
    <property type="match status" value="1"/>
</dbReference>
<dbReference type="Proteomes" id="UP000000663">
    <property type="component" value="Chromosome"/>
</dbReference>
<dbReference type="AlphaFoldDB" id="Q0W5P8"/>
<dbReference type="OrthoDB" id="120822at2157"/>
<dbReference type="HAMAP" id="MF_01419">
    <property type="entry name" value="GPH_hydrolase_arch"/>
    <property type="match status" value="1"/>
</dbReference>
<gene>
    <name evidence="7" type="primary">gph</name>
    <name evidence="7" type="ORF">RCIX953</name>
</gene>
<dbReference type="EC" id="3.1.3.18" evidence="5 6"/>
<dbReference type="Gene3D" id="3.90.1070.10">
    <property type="match status" value="1"/>
</dbReference>
<keyword evidence="3 5" id="KW-0460">Magnesium</keyword>
<dbReference type="GO" id="GO:0008967">
    <property type="term" value="F:phosphoglycolate phosphatase activity"/>
    <property type="evidence" value="ECO:0007669"/>
    <property type="project" value="UniProtKB-UniRule"/>
</dbReference>
<keyword evidence="1 5" id="KW-0479">Metal-binding</keyword>
<dbReference type="SFLD" id="SFLDG01140">
    <property type="entry name" value="C2.B:_Phosphomannomutase_and_P"/>
    <property type="match status" value="1"/>
</dbReference>
<sequence length="232" mass="25272">MREGSGFPEIKAIVVDIDGTLTDMSRLISLEAVAAMRQMPIPVILCSGNVICFVRAAAKLLGASNTMIGENGGVVLHGFDAKAIVLADIEECRRGKELLLKEFPELESLDETYRKSELAFRRGIDLEKARSIIAEDYPGLEIVDTRFALHLKHRNVNKATGMRKIAEILGMSTQNFAAMGDSENDLPMLKEAGIAIAVGNATPEVKAAADYVCQKSYGEGAAEGFEWLKRQL</sequence>
<feature type="binding site" evidence="5">
    <location>
        <position position="18"/>
    </location>
    <ligand>
        <name>Mg(2+)</name>
        <dbReference type="ChEBI" id="CHEBI:18420"/>
    </ligand>
</feature>
<dbReference type="InterPro" id="IPR023214">
    <property type="entry name" value="HAD_sf"/>
</dbReference>
<dbReference type="PRINTS" id="PR00119">
    <property type="entry name" value="CATATPASE"/>
</dbReference>
<evidence type="ECO:0000313" key="7">
    <source>
        <dbReference type="EMBL" id="CAJ36295.1"/>
    </source>
</evidence>
<comment type="cofactor">
    <cofactor evidence="5">
        <name>Mg(2+)</name>
        <dbReference type="ChEBI" id="CHEBI:18420"/>
    </cofactor>
</comment>
<evidence type="ECO:0000256" key="4">
    <source>
        <dbReference type="ARBA" id="ARBA00023277"/>
    </source>
</evidence>
<dbReference type="SFLD" id="SFLDG01144">
    <property type="entry name" value="C2.B.4:_PGP_Like"/>
    <property type="match status" value="1"/>
</dbReference>
<name>Q0W5P8_METAR</name>
<dbReference type="EMBL" id="AM114193">
    <property type="protein sequence ID" value="CAJ36295.1"/>
    <property type="molecule type" value="Genomic_DNA"/>
</dbReference>
<reference evidence="7 8" key="1">
    <citation type="journal article" date="2006" name="Science">
        <title>Genome of rice cluster I archaea -- the key methane producers in the rice rhizosphere.</title>
        <authorList>
            <person name="Erkel C."/>
            <person name="Kube M."/>
            <person name="Reinhardt R."/>
            <person name="Liesack W."/>
        </authorList>
    </citation>
    <scope>NUCLEOTIDE SEQUENCE [LARGE SCALE GENOMIC DNA]</scope>
    <source>
        <strain evidence="8">DSM 22066 / NBRC 105507 / MRE50</strain>
    </source>
</reference>
<evidence type="ECO:0000256" key="2">
    <source>
        <dbReference type="ARBA" id="ARBA00022801"/>
    </source>
</evidence>
<evidence type="ECO:0000256" key="6">
    <source>
        <dbReference type="NCBIfam" id="TIGR01487"/>
    </source>
</evidence>
<protein>
    <recommendedName>
        <fullName evidence="5 6">Phosphoglycolate phosphatase</fullName>
        <shortName evidence="5">PGP</shortName>
        <shortName evidence="5">PGPase</shortName>
        <ecNumber evidence="5 6">3.1.3.18</ecNumber>
    </recommendedName>
</protein>
<dbReference type="GeneID" id="5145256"/>
<dbReference type="SFLD" id="SFLDS00003">
    <property type="entry name" value="Haloacid_Dehalogenase"/>
    <property type="match status" value="1"/>
</dbReference>
<feature type="binding site" evidence="5">
    <location>
        <position position="181"/>
    </location>
    <ligand>
        <name>Mg(2+)</name>
        <dbReference type="ChEBI" id="CHEBI:18420"/>
    </ligand>
</feature>
<dbReference type="NCBIfam" id="NF002245">
    <property type="entry name" value="PRK01158.1"/>
    <property type="match status" value="1"/>
</dbReference>
<keyword evidence="2 5" id="KW-0378">Hydrolase</keyword>
<dbReference type="CDD" id="cd07514">
    <property type="entry name" value="HAD_Pase"/>
    <property type="match status" value="1"/>
</dbReference>
<comment type="catalytic activity">
    <reaction evidence="5">
        <text>2-phosphoglycolate + H2O = glycolate + phosphate</text>
        <dbReference type="Rhea" id="RHEA:14369"/>
        <dbReference type="ChEBI" id="CHEBI:15377"/>
        <dbReference type="ChEBI" id="CHEBI:29805"/>
        <dbReference type="ChEBI" id="CHEBI:43474"/>
        <dbReference type="ChEBI" id="CHEBI:58033"/>
        <dbReference type="EC" id="3.1.3.18"/>
    </reaction>
</comment>
<evidence type="ECO:0000256" key="1">
    <source>
        <dbReference type="ARBA" id="ARBA00022723"/>
    </source>
</evidence>
<keyword evidence="8" id="KW-1185">Reference proteome</keyword>
<comment type="similarity">
    <text evidence="5">Belongs to the archaeal SPP-like hydrolase family.</text>
</comment>
<evidence type="ECO:0000313" key="8">
    <source>
        <dbReference type="Proteomes" id="UP000000663"/>
    </source>
</evidence>
<dbReference type="RefSeq" id="WP_012036225.1">
    <property type="nucleotide sequence ID" value="NC_009464.1"/>
</dbReference>
<feature type="active site" description="Nucleophile" evidence="5">
    <location>
        <position position="16"/>
    </location>
</feature>
<dbReference type="eggNOG" id="arCOG01213">
    <property type="taxonomic scope" value="Archaea"/>
</dbReference>
<dbReference type="InterPro" id="IPR036412">
    <property type="entry name" value="HAD-like_sf"/>
</dbReference>
<feature type="binding site" evidence="5">
    <location>
        <position position="185"/>
    </location>
    <ligand>
        <name>Mg(2+)</name>
        <dbReference type="ChEBI" id="CHEBI:18420"/>
    </ligand>
</feature>
<feature type="binding site" evidence="5">
    <location>
        <position position="16"/>
    </location>
    <ligand>
        <name>Mg(2+)</name>
        <dbReference type="ChEBI" id="CHEBI:18420"/>
    </ligand>
</feature>
<comment type="function">
    <text evidence="5">Catalyzes the dephosphorylation of 2-phosphoglycolate.</text>
</comment>
<dbReference type="Pfam" id="PF08282">
    <property type="entry name" value="Hydrolase_3"/>
    <property type="match status" value="2"/>
</dbReference>
<dbReference type="PANTHER" id="PTHR10000">
    <property type="entry name" value="PHOSPHOSERINE PHOSPHATASE"/>
    <property type="match status" value="1"/>
</dbReference>
<dbReference type="SFLD" id="SFLDF00446">
    <property type="entry name" value="phosphoglycolate_phosphatase_3"/>
    <property type="match status" value="1"/>
</dbReference>
<feature type="binding site" evidence="5">
    <location>
        <position position="158"/>
    </location>
    <ligand>
        <name>substrate</name>
    </ligand>
</feature>
<dbReference type="GO" id="GO:0000287">
    <property type="term" value="F:magnesium ion binding"/>
    <property type="evidence" value="ECO:0007669"/>
    <property type="project" value="InterPro"/>
</dbReference>
<dbReference type="KEGG" id="rci:RCIX953"/>
<dbReference type="PANTHER" id="PTHR10000:SF8">
    <property type="entry name" value="HAD SUPERFAMILY HYDROLASE-LIKE, TYPE 3"/>
    <property type="match status" value="1"/>
</dbReference>